<evidence type="ECO:0000313" key="2">
    <source>
        <dbReference type="Proteomes" id="UP000805704"/>
    </source>
</evidence>
<comment type="caution">
    <text evidence="1">The sequence shown here is derived from an EMBL/GenBank/DDBJ whole genome shotgun (WGS) entry which is preliminary data.</text>
</comment>
<keyword evidence="2" id="KW-1185">Reference proteome</keyword>
<gene>
    <name evidence="1" type="ORF">GBF38_018178</name>
</gene>
<protein>
    <submittedName>
        <fullName evidence="1">Uncharacterized protein</fullName>
    </submittedName>
</protein>
<name>A0ACB7EFR1_NIBAL</name>
<dbReference type="EMBL" id="CM024796">
    <property type="protein sequence ID" value="KAG8000894.1"/>
    <property type="molecule type" value="Genomic_DNA"/>
</dbReference>
<accession>A0ACB7EFR1</accession>
<proteinExistence type="predicted"/>
<organism evidence="1 2">
    <name type="scientific">Nibea albiflora</name>
    <name type="common">Yellow drum</name>
    <name type="synonym">Corvina albiflora</name>
    <dbReference type="NCBI Taxonomy" id="240163"/>
    <lineage>
        <taxon>Eukaryota</taxon>
        <taxon>Metazoa</taxon>
        <taxon>Chordata</taxon>
        <taxon>Craniata</taxon>
        <taxon>Vertebrata</taxon>
        <taxon>Euteleostomi</taxon>
        <taxon>Actinopterygii</taxon>
        <taxon>Neopterygii</taxon>
        <taxon>Teleostei</taxon>
        <taxon>Neoteleostei</taxon>
        <taxon>Acanthomorphata</taxon>
        <taxon>Eupercaria</taxon>
        <taxon>Sciaenidae</taxon>
        <taxon>Nibea</taxon>
    </lineage>
</organism>
<dbReference type="Proteomes" id="UP000805704">
    <property type="component" value="Chromosome 8"/>
</dbReference>
<reference evidence="1" key="1">
    <citation type="submission" date="2020-04" db="EMBL/GenBank/DDBJ databases">
        <title>A chromosome-scale assembly and high-density genetic map of the yellow drum (Nibea albiflora) genome.</title>
        <authorList>
            <person name="Xu D."/>
            <person name="Zhang W."/>
            <person name="Chen R."/>
            <person name="Tan P."/>
            <person name="Wang L."/>
            <person name="Song H."/>
            <person name="Tian L."/>
            <person name="Zhu Q."/>
            <person name="Wang B."/>
        </authorList>
    </citation>
    <scope>NUCLEOTIDE SEQUENCE</scope>
    <source>
        <strain evidence="1">ZJHYS-2018</strain>
    </source>
</reference>
<evidence type="ECO:0000313" key="1">
    <source>
        <dbReference type="EMBL" id="KAG8000894.1"/>
    </source>
</evidence>
<sequence length="257" mass="28659">MAALAVPARLLRGANVISTMRGLYTPPQKTAMVRIQSDFGRDFITRVNKDDGMVKLRGLAMDCEYCRRLIQAGTGPRPTSVSCIPRRERHVLLLSSKHWEPAVCEDGKQKPQIIIDYNRCKAGVDNLDKNGDSQSARFRFPAFRFVEQENETVSTYYLHCITRLCEKSTCSTFKQCNNRRKRSALDTSEDGITKTYTISSPEIITNSEGSKSKDKPYDAQEGDNNSSAGLGVAVGVLAFVCLIALCVAAVFYKRLRN</sequence>